<dbReference type="InterPro" id="IPR039430">
    <property type="entry name" value="Thymidylate_kin-like_dom"/>
</dbReference>
<dbReference type="GO" id="GO:0006227">
    <property type="term" value="P:dUDP biosynthetic process"/>
    <property type="evidence" value="ECO:0007669"/>
    <property type="project" value="TreeGrafter"/>
</dbReference>
<dbReference type="InterPro" id="IPR027417">
    <property type="entry name" value="P-loop_NTPase"/>
</dbReference>
<comment type="similarity">
    <text evidence="1 12">Belongs to the thymidylate kinase family.</text>
</comment>
<dbReference type="FunFam" id="3.40.50.300:FF:000225">
    <property type="entry name" value="Thymidylate kinase"/>
    <property type="match status" value="1"/>
</dbReference>
<keyword evidence="4 12" id="KW-0808">Transferase</keyword>
<evidence type="ECO:0000256" key="11">
    <source>
        <dbReference type="ARBA" id="ARBA00057735"/>
    </source>
</evidence>
<keyword evidence="8 12" id="KW-0067">ATP-binding</keyword>
<evidence type="ECO:0000256" key="1">
    <source>
        <dbReference type="ARBA" id="ARBA00009776"/>
    </source>
</evidence>
<keyword evidence="5 12" id="KW-0545">Nucleotide biosynthesis</keyword>
<keyword evidence="6 12" id="KW-0547">Nucleotide-binding</keyword>
<evidence type="ECO:0000256" key="2">
    <source>
        <dbReference type="ARBA" id="ARBA00012980"/>
    </source>
</evidence>
<dbReference type="GO" id="GO:0006235">
    <property type="term" value="P:dTTP biosynthetic process"/>
    <property type="evidence" value="ECO:0007669"/>
    <property type="project" value="UniProtKB-UniRule"/>
</dbReference>
<feature type="binding site" evidence="12">
    <location>
        <begin position="11"/>
        <end position="18"/>
    </location>
    <ligand>
        <name>ATP</name>
        <dbReference type="ChEBI" id="CHEBI:30616"/>
    </ligand>
</feature>
<organism evidence="13 14">
    <name type="scientific">Aequoribacter fuscus</name>
    <dbReference type="NCBI Taxonomy" id="2518989"/>
    <lineage>
        <taxon>Bacteria</taxon>
        <taxon>Pseudomonadati</taxon>
        <taxon>Pseudomonadota</taxon>
        <taxon>Gammaproteobacteria</taxon>
        <taxon>Cellvibrionales</taxon>
        <taxon>Halieaceae</taxon>
        <taxon>Aequoribacter</taxon>
    </lineage>
</organism>
<dbReference type="CDD" id="cd01672">
    <property type="entry name" value="TMPK"/>
    <property type="match status" value="1"/>
</dbReference>
<keyword evidence="7 12" id="KW-0418">Kinase</keyword>
<evidence type="ECO:0000256" key="5">
    <source>
        <dbReference type="ARBA" id="ARBA00022727"/>
    </source>
</evidence>
<comment type="function">
    <text evidence="11 12">Phosphorylation of dTMP to form dTDP in both de novo and salvage pathways of dTTP synthesis.</text>
</comment>
<comment type="caution">
    <text evidence="13">The sequence shown here is derived from an EMBL/GenBank/DDBJ whole genome shotgun (WGS) entry which is preliminary data.</text>
</comment>
<evidence type="ECO:0000256" key="10">
    <source>
        <dbReference type="ARBA" id="ARBA00048743"/>
    </source>
</evidence>
<comment type="catalytic activity">
    <reaction evidence="10 12">
        <text>dTMP + ATP = dTDP + ADP</text>
        <dbReference type="Rhea" id="RHEA:13517"/>
        <dbReference type="ChEBI" id="CHEBI:30616"/>
        <dbReference type="ChEBI" id="CHEBI:58369"/>
        <dbReference type="ChEBI" id="CHEBI:63528"/>
        <dbReference type="ChEBI" id="CHEBI:456216"/>
        <dbReference type="EC" id="2.7.4.9"/>
    </reaction>
</comment>
<dbReference type="AlphaFoldDB" id="F3L163"/>
<dbReference type="EC" id="2.7.4.9" evidence="2 12"/>
<dbReference type="OrthoDB" id="9774907at2"/>
<dbReference type="Gene3D" id="3.40.50.300">
    <property type="entry name" value="P-loop containing nucleotide triphosphate hydrolases"/>
    <property type="match status" value="1"/>
</dbReference>
<dbReference type="GO" id="GO:0004798">
    <property type="term" value="F:dTMP kinase activity"/>
    <property type="evidence" value="ECO:0007669"/>
    <property type="project" value="UniProtKB-UniRule"/>
</dbReference>
<evidence type="ECO:0000256" key="3">
    <source>
        <dbReference type="ARBA" id="ARBA00017144"/>
    </source>
</evidence>
<dbReference type="GO" id="GO:0005829">
    <property type="term" value="C:cytosol"/>
    <property type="evidence" value="ECO:0007669"/>
    <property type="project" value="TreeGrafter"/>
</dbReference>
<dbReference type="SUPFAM" id="SSF52540">
    <property type="entry name" value="P-loop containing nucleoside triphosphate hydrolases"/>
    <property type="match status" value="1"/>
</dbReference>
<gene>
    <name evidence="12" type="primary">tmk</name>
    <name evidence="13" type="ORF">IMCC3088_1155</name>
</gene>
<evidence type="ECO:0000313" key="14">
    <source>
        <dbReference type="Proteomes" id="UP000005615"/>
    </source>
</evidence>
<evidence type="ECO:0000256" key="6">
    <source>
        <dbReference type="ARBA" id="ARBA00022741"/>
    </source>
</evidence>
<keyword evidence="14" id="KW-1185">Reference proteome</keyword>
<dbReference type="STRING" id="2518989.IMCC3088_1155"/>
<name>F3L163_9GAMM</name>
<dbReference type="RefSeq" id="WP_009575451.1">
    <property type="nucleotide sequence ID" value="NZ_AEIG01000026.1"/>
</dbReference>
<dbReference type="GO" id="GO:0006233">
    <property type="term" value="P:dTDP biosynthetic process"/>
    <property type="evidence" value="ECO:0007669"/>
    <property type="project" value="InterPro"/>
</dbReference>
<dbReference type="EMBL" id="AEIG01000026">
    <property type="protein sequence ID" value="EGG30008.1"/>
    <property type="molecule type" value="Genomic_DNA"/>
</dbReference>
<dbReference type="Pfam" id="PF02223">
    <property type="entry name" value="Thymidylate_kin"/>
    <property type="match status" value="1"/>
</dbReference>
<dbReference type="InterPro" id="IPR018094">
    <property type="entry name" value="Thymidylate_kinase"/>
</dbReference>
<dbReference type="PANTHER" id="PTHR10344:SF4">
    <property type="entry name" value="UMP-CMP KINASE 2, MITOCHONDRIAL"/>
    <property type="match status" value="1"/>
</dbReference>
<evidence type="ECO:0000256" key="8">
    <source>
        <dbReference type="ARBA" id="ARBA00022840"/>
    </source>
</evidence>
<protein>
    <recommendedName>
        <fullName evidence="3 12">Thymidylate kinase</fullName>
        <ecNumber evidence="2 12">2.7.4.9</ecNumber>
    </recommendedName>
    <alternativeName>
        <fullName evidence="9 12">dTMP kinase</fullName>
    </alternativeName>
</protein>
<reference evidence="13 14" key="1">
    <citation type="journal article" date="2011" name="J. Bacteriol.">
        <title>Genome sequence of strain IMCC3088, a proteorhodopsin-containing marine bacterium belonging to the OM60/NOR5 clade.</title>
        <authorList>
            <person name="Jang Y."/>
            <person name="Oh H.M."/>
            <person name="Kang I."/>
            <person name="Lee K."/>
            <person name="Yang S.J."/>
            <person name="Cho J.C."/>
        </authorList>
    </citation>
    <scope>NUCLEOTIDE SEQUENCE [LARGE SCALE GENOMIC DNA]</scope>
    <source>
        <strain evidence="13 14">IMCC3088</strain>
    </source>
</reference>
<dbReference type="eggNOG" id="COG0125">
    <property type="taxonomic scope" value="Bacteria"/>
</dbReference>
<dbReference type="Proteomes" id="UP000005615">
    <property type="component" value="Unassembled WGS sequence"/>
</dbReference>
<evidence type="ECO:0000256" key="7">
    <source>
        <dbReference type="ARBA" id="ARBA00022777"/>
    </source>
</evidence>
<sequence length="212" mass="23956">MRKGYFITFEGGEGTGKSTQLALVKEALEQRGIKVCVTREPGGTELAEEIRRVLLSPRNETVDPTTELLLMFAARAQHLAQVILPAVDRGEWVLCDRFTDATYAYQQGGRGVDEDKIAILERLVQMGFNPDLTLLFDAPIEISLQRMRDRGALDRFEQEGLEFMKRVRSTYLTRARVESERFRVIDATATVDDVRASVNLHLEPLVNAWVSV</sequence>
<dbReference type="NCBIfam" id="TIGR00041">
    <property type="entry name" value="DTMP_kinase"/>
    <property type="match status" value="1"/>
</dbReference>
<proteinExistence type="inferred from homology"/>
<dbReference type="GO" id="GO:0005524">
    <property type="term" value="F:ATP binding"/>
    <property type="evidence" value="ECO:0007669"/>
    <property type="project" value="UniProtKB-UniRule"/>
</dbReference>
<dbReference type="PANTHER" id="PTHR10344">
    <property type="entry name" value="THYMIDYLATE KINASE"/>
    <property type="match status" value="1"/>
</dbReference>
<evidence type="ECO:0000313" key="13">
    <source>
        <dbReference type="EMBL" id="EGG30008.1"/>
    </source>
</evidence>
<evidence type="ECO:0000256" key="4">
    <source>
        <dbReference type="ARBA" id="ARBA00022679"/>
    </source>
</evidence>
<evidence type="ECO:0000256" key="9">
    <source>
        <dbReference type="ARBA" id="ARBA00029962"/>
    </source>
</evidence>
<accession>F3L163</accession>
<dbReference type="HAMAP" id="MF_00165">
    <property type="entry name" value="Thymidylate_kinase"/>
    <property type="match status" value="1"/>
</dbReference>
<evidence type="ECO:0000256" key="12">
    <source>
        <dbReference type="HAMAP-Rule" id="MF_00165"/>
    </source>
</evidence>